<reference evidence="4 5" key="1">
    <citation type="submission" date="2019-06" db="EMBL/GenBank/DDBJ databases">
        <title>A complete genome sequence for Luteibacter pinisoli MAH-14.</title>
        <authorList>
            <person name="Baltrus D.A."/>
        </authorList>
    </citation>
    <scope>NUCLEOTIDE SEQUENCE [LARGE SCALE GENOMIC DNA]</scope>
    <source>
        <strain evidence="4 5">MAH-14</strain>
    </source>
</reference>
<feature type="domain" description="Ketoreductase" evidence="3">
    <location>
        <begin position="7"/>
        <end position="191"/>
    </location>
</feature>
<proteinExistence type="inferred from homology"/>
<evidence type="ECO:0000259" key="3">
    <source>
        <dbReference type="SMART" id="SM00822"/>
    </source>
</evidence>
<dbReference type="Proteomes" id="UP000316093">
    <property type="component" value="Chromosome"/>
</dbReference>
<evidence type="ECO:0000256" key="2">
    <source>
        <dbReference type="ARBA" id="ARBA00023002"/>
    </source>
</evidence>
<dbReference type="RefSeq" id="WP_139982699.1">
    <property type="nucleotide sequence ID" value="NZ_CP041046.1"/>
</dbReference>
<dbReference type="Pfam" id="PF13561">
    <property type="entry name" value="adh_short_C2"/>
    <property type="match status" value="1"/>
</dbReference>
<dbReference type="Gene3D" id="3.40.50.720">
    <property type="entry name" value="NAD(P)-binding Rossmann-like Domain"/>
    <property type="match status" value="1"/>
</dbReference>
<dbReference type="InterPro" id="IPR002347">
    <property type="entry name" value="SDR_fam"/>
</dbReference>
<evidence type="ECO:0000313" key="5">
    <source>
        <dbReference type="Proteomes" id="UP000316093"/>
    </source>
</evidence>
<dbReference type="InterPro" id="IPR020904">
    <property type="entry name" value="Sc_DH/Rdtase_CS"/>
</dbReference>
<gene>
    <name evidence="4" type="ORF">FIV34_11125</name>
</gene>
<dbReference type="PANTHER" id="PTHR43639:SF1">
    <property type="entry name" value="SHORT-CHAIN DEHYDROGENASE_REDUCTASE FAMILY PROTEIN"/>
    <property type="match status" value="1"/>
</dbReference>
<dbReference type="AlphaFoldDB" id="A0A4Y5Z5P1"/>
<protein>
    <submittedName>
        <fullName evidence="4">SDR family oxidoreductase</fullName>
    </submittedName>
</protein>
<dbReference type="PRINTS" id="PR00081">
    <property type="entry name" value="GDHRDH"/>
</dbReference>
<dbReference type="InterPro" id="IPR036291">
    <property type="entry name" value="NAD(P)-bd_dom_sf"/>
</dbReference>
<keyword evidence="5" id="KW-1185">Reference proteome</keyword>
<dbReference type="EMBL" id="CP041046">
    <property type="protein sequence ID" value="QDE39715.1"/>
    <property type="molecule type" value="Genomic_DNA"/>
</dbReference>
<keyword evidence="2" id="KW-0560">Oxidoreductase</keyword>
<dbReference type="KEGG" id="lpy:FIV34_11125"/>
<sequence>MTSLTGKTALVTGGSRGIGRAIALKLAQAGAQVLVHFSASPKDADEVVEQIIRAGGRATAVGADLGAPDGPHKLAAAVRKVVGDRLDVLVNNAGVSYAATIEDQTIEDFDKQFAVNVRGPFFLVQQLLPILGKGSSVVFVSSLAARSAVGNLSAYAATKGATDTLVKHFAAALGSRDIRVNAIAPGVVETEMSKFAKTDEGRQFTLGMQALQHVAQPDDIAGAVLFLASQDAGWVNGTTLAVDGGSKL</sequence>
<name>A0A4Y5Z5P1_9GAMM</name>
<dbReference type="InterPro" id="IPR057326">
    <property type="entry name" value="KR_dom"/>
</dbReference>
<dbReference type="PRINTS" id="PR00080">
    <property type="entry name" value="SDRFAMILY"/>
</dbReference>
<dbReference type="FunFam" id="3.40.50.720:FF:000084">
    <property type="entry name" value="Short-chain dehydrogenase reductase"/>
    <property type="match status" value="1"/>
</dbReference>
<dbReference type="GO" id="GO:0016491">
    <property type="term" value="F:oxidoreductase activity"/>
    <property type="evidence" value="ECO:0007669"/>
    <property type="project" value="UniProtKB-KW"/>
</dbReference>
<dbReference type="PANTHER" id="PTHR43639">
    <property type="entry name" value="OXIDOREDUCTASE, SHORT-CHAIN DEHYDROGENASE/REDUCTASE FAMILY (AFU_ORTHOLOGUE AFUA_5G02870)"/>
    <property type="match status" value="1"/>
</dbReference>
<dbReference type="SMART" id="SM00822">
    <property type="entry name" value="PKS_KR"/>
    <property type="match status" value="1"/>
</dbReference>
<dbReference type="SUPFAM" id="SSF51735">
    <property type="entry name" value="NAD(P)-binding Rossmann-fold domains"/>
    <property type="match status" value="1"/>
</dbReference>
<organism evidence="4 5">
    <name type="scientific">Luteibacter pinisoli</name>
    <dbReference type="NCBI Taxonomy" id="2589080"/>
    <lineage>
        <taxon>Bacteria</taxon>
        <taxon>Pseudomonadati</taxon>
        <taxon>Pseudomonadota</taxon>
        <taxon>Gammaproteobacteria</taxon>
        <taxon>Lysobacterales</taxon>
        <taxon>Rhodanobacteraceae</taxon>
        <taxon>Luteibacter</taxon>
    </lineage>
</organism>
<dbReference type="OrthoDB" id="9803333at2"/>
<dbReference type="PROSITE" id="PS00061">
    <property type="entry name" value="ADH_SHORT"/>
    <property type="match status" value="1"/>
</dbReference>
<accession>A0A4Y5Z5P1</accession>
<evidence type="ECO:0000313" key="4">
    <source>
        <dbReference type="EMBL" id="QDE39715.1"/>
    </source>
</evidence>
<comment type="similarity">
    <text evidence="1">Belongs to the short-chain dehydrogenases/reductases (SDR) family.</text>
</comment>
<evidence type="ECO:0000256" key="1">
    <source>
        <dbReference type="ARBA" id="ARBA00006484"/>
    </source>
</evidence>